<evidence type="ECO:0000256" key="4">
    <source>
        <dbReference type="ARBA" id="ARBA00022630"/>
    </source>
</evidence>
<reference evidence="11" key="1">
    <citation type="submission" date="2018-06" db="EMBL/GenBank/DDBJ databases">
        <authorList>
            <person name="Zhirakovskaya E."/>
        </authorList>
    </citation>
    <scope>NUCLEOTIDE SEQUENCE</scope>
</reference>
<dbReference type="InterPro" id="IPR002872">
    <property type="entry name" value="Proline_DH_dom"/>
</dbReference>
<dbReference type="SUPFAM" id="SSF51730">
    <property type="entry name" value="FAD-linked oxidoreductase"/>
    <property type="match status" value="1"/>
</dbReference>
<comment type="pathway">
    <text evidence="2">Amino-acid degradation; L-proline degradation into L-glutamate; L-glutamate from L-proline: step 1/2.</text>
</comment>
<keyword evidence="7 11" id="KW-0560">Oxidoreductase</keyword>
<dbReference type="Gene3D" id="3.20.20.220">
    <property type="match status" value="1"/>
</dbReference>
<keyword evidence="4" id="KW-0285">Flavoprotein</keyword>
<dbReference type="PANTHER" id="PTHR13914:SF0">
    <property type="entry name" value="PROLINE DEHYDROGENASE 1, MITOCHONDRIAL"/>
    <property type="match status" value="1"/>
</dbReference>
<dbReference type="InterPro" id="IPR008219">
    <property type="entry name" value="PRODH_bac_arc"/>
</dbReference>
<evidence type="ECO:0000256" key="7">
    <source>
        <dbReference type="ARBA" id="ARBA00023002"/>
    </source>
</evidence>
<keyword evidence="6" id="KW-0274">FAD</keyword>
<dbReference type="GO" id="GO:0004657">
    <property type="term" value="F:proline dehydrogenase activity"/>
    <property type="evidence" value="ECO:0007669"/>
    <property type="project" value="UniProtKB-EC"/>
</dbReference>
<organism evidence="11">
    <name type="scientific">hydrothermal vent metagenome</name>
    <dbReference type="NCBI Taxonomy" id="652676"/>
    <lineage>
        <taxon>unclassified sequences</taxon>
        <taxon>metagenomes</taxon>
        <taxon>ecological metagenomes</taxon>
    </lineage>
</organism>
<name>A0A3B0TCF7_9ZZZZ</name>
<feature type="domain" description="Proline dehydrogenase" evidence="10">
    <location>
        <begin position="47"/>
        <end position="296"/>
    </location>
</feature>
<dbReference type="PIRSF" id="PIRSF000196">
    <property type="entry name" value="Pro_dehydrog"/>
    <property type="match status" value="1"/>
</dbReference>
<dbReference type="Pfam" id="PF01619">
    <property type="entry name" value="Pro_dh"/>
    <property type="match status" value="1"/>
</dbReference>
<dbReference type="InterPro" id="IPR015659">
    <property type="entry name" value="Proline_oxidase"/>
</dbReference>
<evidence type="ECO:0000259" key="10">
    <source>
        <dbReference type="Pfam" id="PF01619"/>
    </source>
</evidence>
<sequence>MANLIGRAVLGVTNRSIVRSAVMRTRPGRALSRRFVAGELLDDVIAVAKDLNDRGFRVSLDHLGEYVTDETKALQARDDYLAAIDAIAANGLDANVSVKLTQLGLGTNDDLARRSLGAIARRAAERGTTVTIDMEDATLTEATIQMYEVVQQEFGILGIAIQAYLHRSVDDIARVAPLGGHIRLCKGAYAEPSEVALQSGDDIDTNFDLLVDKLMKYETTVPAIATHDEARIAAAERSAADRIHPWEFQMLYGVRTKMQGKIIESGRPLRVYVPYGDAWYPYLTRRLAERPANMLFFARAALSRG</sequence>
<comment type="cofactor">
    <cofactor evidence="1">
        <name>FAD</name>
        <dbReference type="ChEBI" id="CHEBI:57692"/>
    </cofactor>
</comment>
<evidence type="ECO:0000256" key="2">
    <source>
        <dbReference type="ARBA" id="ARBA00004739"/>
    </source>
</evidence>
<dbReference type="UniPathway" id="UPA00261">
    <property type="reaction ID" value="UER00373"/>
</dbReference>
<proteinExistence type="predicted"/>
<keyword evidence="5" id="KW-0547">Nucleotide-binding</keyword>
<accession>A0A3B0TCF7</accession>
<keyword evidence="8" id="KW-0642">Proline metabolism</keyword>
<dbReference type="EC" id="1.5.5.2" evidence="3"/>
<dbReference type="AlphaFoldDB" id="A0A3B0TCF7"/>
<gene>
    <name evidence="11" type="ORF">MNBD_ACTINO02-3297</name>
</gene>
<dbReference type="InterPro" id="IPR029041">
    <property type="entry name" value="FAD-linked_oxidoreductase-like"/>
</dbReference>
<evidence type="ECO:0000313" key="11">
    <source>
        <dbReference type="EMBL" id="VAW06524.1"/>
    </source>
</evidence>
<dbReference type="GO" id="GO:0000166">
    <property type="term" value="F:nucleotide binding"/>
    <property type="evidence" value="ECO:0007669"/>
    <property type="project" value="UniProtKB-KW"/>
</dbReference>
<evidence type="ECO:0000256" key="1">
    <source>
        <dbReference type="ARBA" id="ARBA00001974"/>
    </source>
</evidence>
<dbReference type="GO" id="GO:0010133">
    <property type="term" value="P:L-proline catabolic process to L-glutamate"/>
    <property type="evidence" value="ECO:0007669"/>
    <property type="project" value="UniProtKB-UniPathway"/>
</dbReference>
<evidence type="ECO:0000256" key="6">
    <source>
        <dbReference type="ARBA" id="ARBA00022827"/>
    </source>
</evidence>
<comment type="catalytic activity">
    <reaction evidence="9">
        <text>L-proline + a quinone = (S)-1-pyrroline-5-carboxylate + a quinol + H(+)</text>
        <dbReference type="Rhea" id="RHEA:23784"/>
        <dbReference type="ChEBI" id="CHEBI:15378"/>
        <dbReference type="ChEBI" id="CHEBI:17388"/>
        <dbReference type="ChEBI" id="CHEBI:24646"/>
        <dbReference type="ChEBI" id="CHEBI:60039"/>
        <dbReference type="ChEBI" id="CHEBI:132124"/>
        <dbReference type="EC" id="1.5.5.2"/>
    </reaction>
</comment>
<evidence type="ECO:0000256" key="8">
    <source>
        <dbReference type="ARBA" id="ARBA00023062"/>
    </source>
</evidence>
<evidence type="ECO:0000256" key="9">
    <source>
        <dbReference type="ARBA" id="ARBA00048779"/>
    </source>
</evidence>
<evidence type="ECO:0000256" key="5">
    <source>
        <dbReference type="ARBA" id="ARBA00022741"/>
    </source>
</evidence>
<protein>
    <recommendedName>
        <fullName evidence="3">proline dehydrogenase</fullName>
        <ecNumber evidence="3">1.5.5.2</ecNumber>
    </recommendedName>
</protein>
<dbReference type="EMBL" id="UOEK01000356">
    <property type="protein sequence ID" value="VAW06524.1"/>
    <property type="molecule type" value="Genomic_DNA"/>
</dbReference>
<dbReference type="PANTHER" id="PTHR13914">
    <property type="entry name" value="PROLINE OXIDASE"/>
    <property type="match status" value="1"/>
</dbReference>
<evidence type="ECO:0000256" key="3">
    <source>
        <dbReference type="ARBA" id="ARBA00012695"/>
    </source>
</evidence>